<dbReference type="GO" id="GO:0005524">
    <property type="term" value="F:ATP binding"/>
    <property type="evidence" value="ECO:0007669"/>
    <property type="project" value="UniProtKB-KW"/>
</dbReference>
<evidence type="ECO:0000259" key="7">
    <source>
        <dbReference type="Pfam" id="PF06414"/>
    </source>
</evidence>
<evidence type="ECO:0000313" key="9">
    <source>
        <dbReference type="Proteomes" id="UP000654257"/>
    </source>
</evidence>
<dbReference type="AlphaFoldDB" id="A0A917LHB0"/>
<comment type="catalytic activity">
    <reaction evidence="6">
        <text>UDP-N-acetyl-alpha-D-glucosamine + ATP = UDP-N-acetyl-alpha-D-glucosamine 3'-phosphate + ADP + H(+)</text>
        <dbReference type="Rhea" id="RHEA:32671"/>
        <dbReference type="ChEBI" id="CHEBI:15378"/>
        <dbReference type="ChEBI" id="CHEBI:30616"/>
        <dbReference type="ChEBI" id="CHEBI:57705"/>
        <dbReference type="ChEBI" id="CHEBI:64353"/>
        <dbReference type="ChEBI" id="CHEBI:456216"/>
        <dbReference type="EC" id="2.7.1.176"/>
    </reaction>
</comment>
<dbReference type="InterPro" id="IPR010488">
    <property type="entry name" value="Zeta_toxin_domain"/>
</dbReference>
<evidence type="ECO:0000256" key="6">
    <source>
        <dbReference type="ARBA" id="ARBA00048178"/>
    </source>
</evidence>
<dbReference type="EC" id="2.7.1.176" evidence="2"/>
<keyword evidence="4" id="KW-0067">ATP-binding</keyword>
<evidence type="ECO:0000256" key="4">
    <source>
        <dbReference type="ARBA" id="ARBA00022840"/>
    </source>
</evidence>
<gene>
    <name evidence="8" type="ORF">GCM10007304_41240</name>
</gene>
<dbReference type="PANTHER" id="PTHR39206:SF1">
    <property type="entry name" value="SLL8004 PROTEIN"/>
    <property type="match status" value="1"/>
</dbReference>
<dbReference type="Gene3D" id="3.40.50.300">
    <property type="entry name" value="P-loop containing nucleotide triphosphate hydrolases"/>
    <property type="match status" value="1"/>
</dbReference>
<accession>A0A917LHB0</accession>
<keyword evidence="9" id="KW-1185">Reference proteome</keyword>
<sequence length="136" mass="15080">MAADTRTALIDAGRSFIAETVFSHESKLRLVEHARVAGYTIELHVVMIPEDLAVHRVASRVRAGGHSVPEVKIRERYGRLWALVARAAPHCDTTTFYDNSTVRGPRVVARVVGGVAVGHLEWPSWTPRALTDRWSS</sequence>
<dbReference type="Proteomes" id="UP000654257">
    <property type="component" value="Unassembled WGS sequence"/>
</dbReference>
<evidence type="ECO:0000313" key="8">
    <source>
        <dbReference type="EMBL" id="GGG23202.1"/>
    </source>
</evidence>
<reference evidence="8" key="1">
    <citation type="journal article" date="2014" name="Int. J. Syst. Evol. Microbiol.">
        <title>Complete genome sequence of Corynebacterium casei LMG S-19264T (=DSM 44701T), isolated from a smear-ripened cheese.</title>
        <authorList>
            <consortium name="US DOE Joint Genome Institute (JGI-PGF)"/>
            <person name="Walter F."/>
            <person name="Albersmeier A."/>
            <person name="Kalinowski J."/>
            <person name="Ruckert C."/>
        </authorList>
    </citation>
    <scope>NUCLEOTIDE SEQUENCE</scope>
    <source>
        <strain evidence="8">CCM 7905</strain>
    </source>
</reference>
<evidence type="ECO:0000256" key="1">
    <source>
        <dbReference type="ARBA" id="ARBA00009104"/>
    </source>
</evidence>
<protein>
    <recommendedName>
        <fullName evidence="5">UDP-N-acetylglucosamine kinase</fullName>
        <ecNumber evidence="2">2.7.1.176</ecNumber>
    </recommendedName>
    <alternativeName>
        <fullName evidence="5">UDP-N-acetylglucosamine kinase</fullName>
    </alternativeName>
</protein>
<evidence type="ECO:0000256" key="5">
    <source>
        <dbReference type="ARBA" id="ARBA00032897"/>
    </source>
</evidence>
<dbReference type="InterPro" id="IPR027417">
    <property type="entry name" value="P-loop_NTPase"/>
</dbReference>
<proteinExistence type="inferred from homology"/>
<organism evidence="8 9">
    <name type="scientific">Rhodococcoides trifolii</name>
    <dbReference type="NCBI Taxonomy" id="908250"/>
    <lineage>
        <taxon>Bacteria</taxon>
        <taxon>Bacillati</taxon>
        <taxon>Actinomycetota</taxon>
        <taxon>Actinomycetes</taxon>
        <taxon>Mycobacteriales</taxon>
        <taxon>Nocardiaceae</taxon>
        <taxon>Rhodococcoides</taxon>
    </lineage>
</organism>
<keyword evidence="3" id="KW-0547">Nucleotide-binding</keyword>
<evidence type="ECO:0000256" key="2">
    <source>
        <dbReference type="ARBA" id="ARBA00011963"/>
    </source>
</evidence>
<name>A0A917LHB0_9NOCA</name>
<dbReference type="Pfam" id="PF06414">
    <property type="entry name" value="Zeta_toxin"/>
    <property type="match status" value="1"/>
</dbReference>
<dbReference type="EMBL" id="BMCU01000005">
    <property type="protein sequence ID" value="GGG23202.1"/>
    <property type="molecule type" value="Genomic_DNA"/>
</dbReference>
<dbReference type="PANTHER" id="PTHR39206">
    <property type="entry name" value="SLL8004 PROTEIN"/>
    <property type="match status" value="1"/>
</dbReference>
<evidence type="ECO:0000256" key="3">
    <source>
        <dbReference type="ARBA" id="ARBA00022741"/>
    </source>
</evidence>
<reference evidence="8" key="2">
    <citation type="submission" date="2020-09" db="EMBL/GenBank/DDBJ databases">
        <authorList>
            <person name="Sun Q."/>
            <person name="Sedlacek I."/>
        </authorList>
    </citation>
    <scope>NUCLEOTIDE SEQUENCE</scope>
    <source>
        <strain evidence="8">CCM 7905</strain>
    </source>
</reference>
<comment type="caution">
    <text evidence="8">The sequence shown here is derived from an EMBL/GenBank/DDBJ whole genome shotgun (WGS) entry which is preliminary data.</text>
</comment>
<feature type="domain" description="Zeta toxin" evidence="7">
    <location>
        <begin position="2"/>
        <end position="82"/>
    </location>
</feature>
<dbReference type="GO" id="GO:0016301">
    <property type="term" value="F:kinase activity"/>
    <property type="evidence" value="ECO:0007669"/>
    <property type="project" value="InterPro"/>
</dbReference>
<comment type="similarity">
    <text evidence="1">Belongs to the zeta toxin family.</text>
</comment>